<keyword evidence="1" id="KW-0479">Metal-binding</keyword>
<dbReference type="SUPFAM" id="SSF51182">
    <property type="entry name" value="RmlC-like cupins"/>
    <property type="match status" value="1"/>
</dbReference>
<keyword evidence="3" id="KW-0413">Isomerase</keyword>
<dbReference type="Proteomes" id="UP000275356">
    <property type="component" value="Unassembled WGS sequence"/>
</dbReference>
<gene>
    <name evidence="3" type="ORF">EDD28_3388</name>
</gene>
<dbReference type="PANTHER" id="PTHR42742:SF3">
    <property type="entry name" value="FRUCTOKINASE"/>
    <property type="match status" value="1"/>
</dbReference>
<evidence type="ECO:0000313" key="4">
    <source>
        <dbReference type="Proteomes" id="UP000275356"/>
    </source>
</evidence>
<accession>A0A3N2D2I0</accession>
<reference evidence="3 4" key="1">
    <citation type="submission" date="2018-11" db="EMBL/GenBank/DDBJ databases">
        <title>Sequencing the genomes of 1000 actinobacteria strains.</title>
        <authorList>
            <person name="Klenk H.-P."/>
        </authorList>
    </citation>
    <scope>NUCLEOTIDE SEQUENCE [LARGE SCALE GENOMIC DNA]</scope>
    <source>
        <strain evidence="3 4">DSM 13521</strain>
    </source>
</reference>
<dbReference type="AlphaFoldDB" id="A0A3N2D2I0"/>
<keyword evidence="4" id="KW-1185">Reference proteome</keyword>
<keyword evidence="2" id="KW-0862">Zinc</keyword>
<dbReference type="GO" id="GO:0016853">
    <property type="term" value="F:isomerase activity"/>
    <property type="evidence" value="ECO:0007669"/>
    <property type="project" value="UniProtKB-KW"/>
</dbReference>
<evidence type="ECO:0000313" key="3">
    <source>
        <dbReference type="EMBL" id="ROR93959.1"/>
    </source>
</evidence>
<dbReference type="Gene3D" id="2.60.120.10">
    <property type="entry name" value="Jelly Rolls"/>
    <property type="match status" value="1"/>
</dbReference>
<dbReference type="GO" id="GO:0046872">
    <property type="term" value="F:metal ion binding"/>
    <property type="evidence" value="ECO:0007669"/>
    <property type="project" value="UniProtKB-KW"/>
</dbReference>
<dbReference type="InterPro" id="IPR051804">
    <property type="entry name" value="Carb_Metab_Reg_Kinase/Isom"/>
</dbReference>
<dbReference type="PANTHER" id="PTHR42742">
    <property type="entry name" value="TRANSCRIPTIONAL REPRESSOR MPRA"/>
    <property type="match status" value="1"/>
</dbReference>
<organism evidence="3 4">
    <name type="scientific">Salana multivorans</name>
    <dbReference type="NCBI Taxonomy" id="120377"/>
    <lineage>
        <taxon>Bacteria</taxon>
        <taxon>Bacillati</taxon>
        <taxon>Actinomycetota</taxon>
        <taxon>Actinomycetes</taxon>
        <taxon>Micrococcales</taxon>
        <taxon>Beutenbergiaceae</taxon>
        <taxon>Salana</taxon>
    </lineage>
</organism>
<dbReference type="InterPro" id="IPR011051">
    <property type="entry name" value="RmlC_Cupin_sf"/>
</dbReference>
<evidence type="ECO:0000256" key="1">
    <source>
        <dbReference type="ARBA" id="ARBA00022723"/>
    </source>
</evidence>
<dbReference type="OrthoDB" id="9808275at2"/>
<evidence type="ECO:0000256" key="2">
    <source>
        <dbReference type="ARBA" id="ARBA00022833"/>
    </source>
</evidence>
<sequence length="347" mass="36438">MHPVTLAPNQPADRFYRGGERIAAFRDGARLPAPDASALLRTPEDWVGSCTTLFGERELGLSRLPDGRLLREAVEADPVAWLGAAHVQRYGADVGLLVKLLDAGERLPVHVHPDVPFAREHLGLAHGKTEAWIVLAPCRVGLGFTRDVSREELDRWVGEQDVAGMLGAMHHLEVSAGDAVLVPAGTAHAIGAGALVVELQEPTDLSILMEWQDFAIDGPRDGHLGLGFPTALGAVDRRASSADDVRALVQARAGTRGELLPGGAAFFRADRLGAGDAWPAGFAVVVVTHGVGRLVGHGSGEPGGGVEPVEVTVGQTLLVPAAWGDVTVEDAGDAEPVELVLCRPPLP</sequence>
<dbReference type="RefSeq" id="WP_123740830.1">
    <property type="nucleotide sequence ID" value="NZ_RKHQ01000002.1"/>
</dbReference>
<proteinExistence type="predicted"/>
<name>A0A3N2D2I0_9MICO</name>
<comment type="caution">
    <text evidence="3">The sequence shown here is derived from an EMBL/GenBank/DDBJ whole genome shotgun (WGS) entry which is preliminary data.</text>
</comment>
<dbReference type="CDD" id="cd07010">
    <property type="entry name" value="cupin_PMI_type_I_N_bac"/>
    <property type="match status" value="1"/>
</dbReference>
<dbReference type="InterPro" id="IPR014710">
    <property type="entry name" value="RmlC-like_jellyroll"/>
</dbReference>
<dbReference type="EMBL" id="RKHQ01000002">
    <property type="protein sequence ID" value="ROR93959.1"/>
    <property type="molecule type" value="Genomic_DNA"/>
</dbReference>
<protein>
    <submittedName>
        <fullName evidence="3">Mannose-6-phosphate isomerase</fullName>
    </submittedName>
</protein>